<evidence type="ECO:0000313" key="3">
    <source>
        <dbReference type="EMBL" id="MFA1769673.1"/>
    </source>
</evidence>
<keyword evidence="3" id="KW-0378">Hydrolase</keyword>
<dbReference type="InterPro" id="IPR036514">
    <property type="entry name" value="SGNH_hydro_sf"/>
</dbReference>
<evidence type="ECO:0000259" key="2">
    <source>
        <dbReference type="Pfam" id="PF14607"/>
    </source>
</evidence>
<feature type="domain" description="SGNH hydrolase-type esterase" evidence="1">
    <location>
        <begin position="210"/>
        <end position="386"/>
    </location>
</feature>
<dbReference type="Gene3D" id="2.60.120.260">
    <property type="entry name" value="Galactose-binding domain-like"/>
    <property type="match status" value="1"/>
</dbReference>
<dbReference type="Pfam" id="PF14607">
    <property type="entry name" value="GxDLY"/>
    <property type="match status" value="1"/>
</dbReference>
<accession>A0ABV4RA42</accession>
<dbReference type="Pfam" id="PF14606">
    <property type="entry name" value="Lipase_GDSL_3"/>
    <property type="match status" value="1"/>
</dbReference>
<organism evidence="3 4">
    <name type="scientific">Rufibacter glacialis</name>
    <dbReference type="NCBI Taxonomy" id="1259555"/>
    <lineage>
        <taxon>Bacteria</taxon>
        <taxon>Pseudomonadati</taxon>
        <taxon>Bacteroidota</taxon>
        <taxon>Cytophagia</taxon>
        <taxon>Cytophagales</taxon>
        <taxon>Hymenobacteraceae</taxon>
        <taxon>Rufibacter</taxon>
    </lineage>
</organism>
<dbReference type="RefSeq" id="WP_188686418.1">
    <property type="nucleotide sequence ID" value="NZ_BMMG01000002.1"/>
</dbReference>
<dbReference type="EC" id="3.1.-.-" evidence="3"/>
<dbReference type="EMBL" id="JBGOGF010000001">
    <property type="protein sequence ID" value="MFA1769673.1"/>
    <property type="molecule type" value="Genomic_DNA"/>
</dbReference>
<protein>
    <submittedName>
        <fullName evidence="3">SGNH/GDSL hydrolase family protein</fullName>
        <ecNumber evidence="3">3.1.-.-</ecNumber>
    </submittedName>
</protein>
<dbReference type="SUPFAM" id="SSF52266">
    <property type="entry name" value="SGNH hydrolase"/>
    <property type="match status" value="1"/>
</dbReference>
<keyword evidence="4" id="KW-1185">Reference proteome</keyword>
<sequence>MEFKALLTSYRPFLLGALLAGALGGLPWKGALAAHPELNGRPPQAQSQAVSAEAARAKEFEWHDAQSLTIKGLGWKELQRTYTRLPAKAQAAVTPEVWKLSQHSAGGHVQFLSNSQKIKVRWSVRGNNSLNHMAPTAVKGVDLYVRTKAGWQWAGVGKPSGKKNEVELVSSMVAGEREFMLYLPLYDGVDSVSIGVEKGASIKPLAGKPEKPIVFYGTSITQGACATRAGMAYPSIIGRQLNRETINLGFSGNGKMHIELAHLLTEIDASLYVLDNMPNMQAEDVEPKAVAFVKHLRAAQPHTPILLVENLEYAHGWVDTRVAGLVAEKNKNLRKAYEQLKAAGVTNLFYLNNQNLALANGEGTVDGIHLTDLGFAHLATELTKEIRKVEKKARQGC</sequence>
<dbReference type="GO" id="GO:0016787">
    <property type="term" value="F:hydrolase activity"/>
    <property type="evidence" value="ECO:0007669"/>
    <property type="project" value="UniProtKB-KW"/>
</dbReference>
<evidence type="ECO:0000313" key="4">
    <source>
        <dbReference type="Proteomes" id="UP001570846"/>
    </source>
</evidence>
<gene>
    <name evidence="3" type="ORF">ACD591_00095</name>
</gene>
<proteinExistence type="predicted"/>
<dbReference type="InterPro" id="IPR032740">
    <property type="entry name" value="GxDLY"/>
</dbReference>
<dbReference type="InterPro" id="IPR013830">
    <property type="entry name" value="SGNH_hydro"/>
</dbReference>
<reference evidence="3 4" key="1">
    <citation type="submission" date="2024-08" db="EMBL/GenBank/DDBJ databases">
        <authorList>
            <person name="Wei W."/>
        </authorList>
    </citation>
    <scope>NUCLEOTIDE SEQUENCE [LARGE SCALE GENOMIC DNA]</scope>
    <source>
        <strain evidence="3 4">XU2</strain>
    </source>
</reference>
<dbReference type="Proteomes" id="UP001570846">
    <property type="component" value="Unassembled WGS sequence"/>
</dbReference>
<evidence type="ECO:0000259" key="1">
    <source>
        <dbReference type="Pfam" id="PF14606"/>
    </source>
</evidence>
<feature type="domain" description="SGNH hydrolase-type esterase N-terminal" evidence="2">
    <location>
        <begin position="61"/>
        <end position="202"/>
    </location>
</feature>
<comment type="caution">
    <text evidence="3">The sequence shown here is derived from an EMBL/GenBank/DDBJ whole genome shotgun (WGS) entry which is preliminary data.</text>
</comment>
<dbReference type="Gene3D" id="3.40.50.1110">
    <property type="entry name" value="SGNH hydrolase"/>
    <property type="match status" value="1"/>
</dbReference>
<name>A0ABV4RA42_9BACT</name>